<keyword evidence="1 2" id="KW-0238">DNA-binding</keyword>
<feature type="DNA-binding region" description="H-T-H motif" evidence="2">
    <location>
        <begin position="32"/>
        <end position="51"/>
    </location>
</feature>
<evidence type="ECO:0000259" key="3">
    <source>
        <dbReference type="PROSITE" id="PS50977"/>
    </source>
</evidence>
<dbReference type="InterPro" id="IPR036271">
    <property type="entry name" value="Tet_transcr_reg_TetR-rel_C_sf"/>
</dbReference>
<proteinExistence type="predicted"/>
<dbReference type="Proteomes" id="UP001500363">
    <property type="component" value="Unassembled WGS sequence"/>
</dbReference>
<dbReference type="Pfam" id="PF00440">
    <property type="entry name" value="TetR_N"/>
    <property type="match status" value="1"/>
</dbReference>
<dbReference type="InterPro" id="IPR001647">
    <property type="entry name" value="HTH_TetR"/>
</dbReference>
<dbReference type="EMBL" id="BAAANC010000002">
    <property type="protein sequence ID" value="GAA1530218.1"/>
    <property type="molecule type" value="Genomic_DNA"/>
</dbReference>
<sequence length="193" mass="20320">MRAVPYDSAATRARLLDAAYDEFSARGLAGARVDRIAAEARANKQAIYVYFGSKDGLFDAMLAVRMSSLADAAPFTPDDLPAYAGALFDALQDNPDILRLTQWAWLERADVTPAEIESHEAKAKAIAAASPAALSETRAMDIFILVVGLCTAWTTTAPALRAAGVSDPAARQAAHRAAVVAATAAVVDRLSAD</sequence>
<dbReference type="PROSITE" id="PS50977">
    <property type="entry name" value="HTH_TETR_2"/>
    <property type="match status" value="1"/>
</dbReference>
<dbReference type="Pfam" id="PF17926">
    <property type="entry name" value="TetR_C_21"/>
    <property type="match status" value="1"/>
</dbReference>
<keyword evidence="5" id="KW-1185">Reference proteome</keyword>
<dbReference type="PANTHER" id="PTHR30328">
    <property type="entry name" value="TRANSCRIPTIONAL REPRESSOR"/>
    <property type="match status" value="1"/>
</dbReference>
<evidence type="ECO:0000256" key="2">
    <source>
        <dbReference type="PROSITE-ProRule" id="PRU00335"/>
    </source>
</evidence>
<reference evidence="4 5" key="1">
    <citation type="journal article" date="2019" name="Int. J. Syst. Evol. Microbiol.">
        <title>The Global Catalogue of Microorganisms (GCM) 10K type strain sequencing project: providing services to taxonomists for standard genome sequencing and annotation.</title>
        <authorList>
            <consortium name="The Broad Institute Genomics Platform"/>
            <consortium name="The Broad Institute Genome Sequencing Center for Infectious Disease"/>
            <person name="Wu L."/>
            <person name="Ma J."/>
        </authorList>
    </citation>
    <scope>NUCLEOTIDE SEQUENCE [LARGE SCALE GENOMIC DNA]</scope>
    <source>
        <strain evidence="4 5">JCM 14303</strain>
    </source>
</reference>
<dbReference type="InterPro" id="IPR050109">
    <property type="entry name" value="HTH-type_TetR-like_transc_reg"/>
</dbReference>
<evidence type="ECO:0000313" key="4">
    <source>
        <dbReference type="EMBL" id="GAA1530218.1"/>
    </source>
</evidence>
<organism evidence="4 5">
    <name type="scientific">Kribbella lupini</name>
    <dbReference type="NCBI Taxonomy" id="291602"/>
    <lineage>
        <taxon>Bacteria</taxon>
        <taxon>Bacillati</taxon>
        <taxon>Actinomycetota</taxon>
        <taxon>Actinomycetes</taxon>
        <taxon>Propionibacteriales</taxon>
        <taxon>Kribbellaceae</taxon>
        <taxon>Kribbella</taxon>
    </lineage>
</organism>
<dbReference type="Gene3D" id="1.10.357.10">
    <property type="entry name" value="Tetracycline Repressor, domain 2"/>
    <property type="match status" value="1"/>
</dbReference>
<dbReference type="PRINTS" id="PR00455">
    <property type="entry name" value="HTHTETR"/>
</dbReference>
<dbReference type="InterPro" id="IPR041467">
    <property type="entry name" value="Sco4008_C"/>
</dbReference>
<dbReference type="SUPFAM" id="SSF46689">
    <property type="entry name" value="Homeodomain-like"/>
    <property type="match status" value="1"/>
</dbReference>
<feature type="domain" description="HTH tetR-type" evidence="3">
    <location>
        <begin position="9"/>
        <end position="69"/>
    </location>
</feature>
<protein>
    <submittedName>
        <fullName evidence="4">TetR family transcriptional regulator</fullName>
    </submittedName>
</protein>
<comment type="caution">
    <text evidence="4">The sequence shown here is derived from an EMBL/GenBank/DDBJ whole genome shotgun (WGS) entry which is preliminary data.</text>
</comment>
<gene>
    <name evidence="4" type="ORF">GCM10009741_35160</name>
</gene>
<name>A0ABN2AYS2_9ACTN</name>
<evidence type="ECO:0000313" key="5">
    <source>
        <dbReference type="Proteomes" id="UP001500363"/>
    </source>
</evidence>
<dbReference type="PANTHER" id="PTHR30328:SF54">
    <property type="entry name" value="HTH-TYPE TRANSCRIPTIONAL REPRESSOR SCO4008"/>
    <property type="match status" value="1"/>
</dbReference>
<dbReference type="SUPFAM" id="SSF48498">
    <property type="entry name" value="Tetracyclin repressor-like, C-terminal domain"/>
    <property type="match status" value="1"/>
</dbReference>
<accession>A0ABN2AYS2</accession>
<dbReference type="InterPro" id="IPR009057">
    <property type="entry name" value="Homeodomain-like_sf"/>
</dbReference>
<evidence type="ECO:0000256" key="1">
    <source>
        <dbReference type="ARBA" id="ARBA00023125"/>
    </source>
</evidence>